<evidence type="ECO:0000259" key="2">
    <source>
        <dbReference type="Pfam" id="PF13548"/>
    </source>
</evidence>
<proteinExistence type="predicted"/>
<evidence type="ECO:0000313" key="4">
    <source>
        <dbReference type="Proteomes" id="UP000009145"/>
    </source>
</evidence>
<dbReference type="Proteomes" id="UP000009145">
    <property type="component" value="Chromosome"/>
</dbReference>
<dbReference type="STRING" id="754477.Q7C_2279"/>
<feature type="transmembrane region" description="Helical" evidence="1">
    <location>
        <begin position="37"/>
        <end position="61"/>
    </location>
</feature>
<dbReference type="EMBL" id="CP003380">
    <property type="protein sequence ID" value="AFJ03413.1"/>
    <property type="molecule type" value="Genomic_DNA"/>
</dbReference>
<dbReference type="Pfam" id="PF13548">
    <property type="entry name" value="DUF4126"/>
    <property type="match status" value="1"/>
</dbReference>
<reference evidence="3 4" key="1">
    <citation type="journal article" date="2012" name="J. Bacteriol.">
        <title>Complete genome sequences of Methylophaga sp. strain JAM1 and Methylophaga sp. strain JAM7.</title>
        <authorList>
            <person name="Villeneuve C."/>
            <person name="Martineau C."/>
            <person name="Mauffrey F."/>
            <person name="Villemur R."/>
        </authorList>
    </citation>
    <scope>NUCLEOTIDE SEQUENCE [LARGE SCALE GENOMIC DNA]</scope>
    <source>
        <strain evidence="3 4">JAM7</strain>
    </source>
</reference>
<keyword evidence="1" id="KW-0472">Membrane</keyword>
<feature type="transmembrane region" description="Helical" evidence="1">
    <location>
        <begin position="81"/>
        <end position="114"/>
    </location>
</feature>
<dbReference type="KEGG" id="mec:Q7C_2279"/>
<keyword evidence="4" id="KW-1185">Reference proteome</keyword>
<dbReference type="PATRIC" id="fig|754477.3.peg.2246"/>
<dbReference type="InterPro" id="IPR025196">
    <property type="entry name" value="DUF4126"/>
</dbReference>
<organism evidence="3 4">
    <name type="scientific">Methylophaga frappieri (strain ATCC BAA-2434 / DSM 25690 / JAM7)</name>
    <dbReference type="NCBI Taxonomy" id="754477"/>
    <lineage>
        <taxon>Bacteria</taxon>
        <taxon>Pseudomonadati</taxon>
        <taxon>Pseudomonadota</taxon>
        <taxon>Gammaproteobacteria</taxon>
        <taxon>Thiotrichales</taxon>
        <taxon>Piscirickettsiaceae</taxon>
        <taxon>Methylophaga</taxon>
    </lineage>
</organism>
<evidence type="ECO:0000256" key="1">
    <source>
        <dbReference type="SAM" id="Phobius"/>
    </source>
</evidence>
<sequence precursor="true">MDVVSLLILSLAVAWASGINLYATLLLLGLLQTYDIIVLPAGLQILSDPVVIGVVMTLYFVEFFADKIPGVDTAWDVLQTFVRIPAGALLAAGIVGDLSAPTELAMLLTGGALATSSHLSKAGSRLMINTSPEPFSNSLASITEDLLVIAGLWLALTQPWIFIVLLVGFVLLTIWLLPRLFRAIKTFIATLRGVFQPASTTVASPRLLTRDESISDADK</sequence>
<feature type="transmembrane region" description="Helical" evidence="1">
    <location>
        <begin position="160"/>
        <end position="177"/>
    </location>
</feature>
<dbReference type="HOGENOM" id="CLU_086377_0_0_6"/>
<feature type="transmembrane region" description="Helical" evidence="1">
    <location>
        <begin position="6"/>
        <end position="30"/>
    </location>
</feature>
<dbReference type="RefSeq" id="WP_014704832.1">
    <property type="nucleotide sequence ID" value="NC_017856.1"/>
</dbReference>
<accession>I1YKH0</accession>
<dbReference type="OrthoDB" id="181455at2"/>
<feature type="domain" description="DUF4126" evidence="2">
    <location>
        <begin position="7"/>
        <end position="178"/>
    </location>
</feature>
<keyword evidence="1" id="KW-1133">Transmembrane helix</keyword>
<keyword evidence="1 3" id="KW-0812">Transmembrane</keyword>
<protein>
    <submittedName>
        <fullName evidence="3">Putative transmembrane protein</fullName>
    </submittedName>
</protein>
<dbReference type="AlphaFoldDB" id="I1YKH0"/>
<dbReference type="eggNOG" id="ENOG502Z9HI">
    <property type="taxonomic scope" value="Bacteria"/>
</dbReference>
<gene>
    <name evidence="3" type="ordered locus">Q7C_2279</name>
</gene>
<name>I1YKH0_METFJ</name>
<evidence type="ECO:0000313" key="3">
    <source>
        <dbReference type="EMBL" id="AFJ03413.1"/>
    </source>
</evidence>